<protein>
    <submittedName>
        <fullName evidence="1">Uncharacterized protein</fullName>
    </submittedName>
</protein>
<evidence type="ECO:0000313" key="1">
    <source>
        <dbReference type="EMBL" id="SVB80037.1"/>
    </source>
</evidence>
<dbReference type="InterPro" id="IPR011856">
    <property type="entry name" value="tRNA_endonuc-like_dom_sf"/>
</dbReference>
<dbReference type="InterPro" id="IPR003509">
    <property type="entry name" value="UPF0102_YraN-like"/>
</dbReference>
<accession>A0A382GZ88</accession>
<sequence>MDDGADERRYLRDGYRVPSLNWRGDCREIDLGEERDGVMALCEVKPHSSGVCGSPAEAIDARRRAAECLGALLEFALEVRFDAVSALSGRAERLEDTF</sequence>
<dbReference type="EMBL" id="UINC01058127">
    <property type="protein sequence ID" value="SVB80037.1"/>
    <property type="molecule type" value="Genomic_DNA"/>
</dbReference>
<dbReference type="Pfam" id="PF02021">
    <property type="entry name" value="UPF0102"/>
    <property type="match status" value="1"/>
</dbReference>
<dbReference type="Gene3D" id="3.40.1350.10">
    <property type="match status" value="1"/>
</dbReference>
<organism evidence="1">
    <name type="scientific">marine metagenome</name>
    <dbReference type="NCBI Taxonomy" id="408172"/>
    <lineage>
        <taxon>unclassified sequences</taxon>
        <taxon>metagenomes</taxon>
        <taxon>ecological metagenomes</taxon>
    </lineage>
</organism>
<name>A0A382GZ88_9ZZZZ</name>
<reference evidence="1" key="1">
    <citation type="submission" date="2018-05" db="EMBL/GenBank/DDBJ databases">
        <authorList>
            <person name="Lanie J.A."/>
            <person name="Ng W.-L."/>
            <person name="Kazmierczak K.M."/>
            <person name="Andrzejewski T.M."/>
            <person name="Davidsen T.M."/>
            <person name="Wayne K.J."/>
            <person name="Tettelin H."/>
            <person name="Glass J.I."/>
            <person name="Rusch D."/>
            <person name="Podicherti R."/>
            <person name="Tsui H.-C.T."/>
            <person name="Winkler M.E."/>
        </authorList>
    </citation>
    <scope>NUCLEOTIDE SEQUENCE</scope>
</reference>
<dbReference type="GO" id="GO:0003676">
    <property type="term" value="F:nucleic acid binding"/>
    <property type="evidence" value="ECO:0007669"/>
    <property type="project" value="InterPro"/>
</dbReference>
<gene>
    <name evidence="1" type="ORF">METZ01_LOCUS232891</name>
</gene>
<dbReference type="AlphaFoldDB" id="A0A382GZ88"/>
<proteinExistence type="predicted"/>